<dbReference type="InterPro" id="IPR009612">
    <property type="entry name" value="IcmF-rel"/>
</dbReference>
<evidence type="ECO:0000256" key="1">
    <source>
        <dbReference type="SAM" id="Phobius"/>
    </source>
</evidence>
<dbReference type="Proteomes" id="UP000321638">
    <property type="component" value="Unassembled WGS sequence"/>
</dbReference>
<dbReference type="SUPFAM" id="SSF52540">
    <property type="entry name" value="P-loop containing nucleoside triphosphate hydrolases"/>
    <property type="match status" value="1"/>
</dbReference>
<feature type="transmembrane region" description="Helical" evidence="1">
    <location>
        <begin position="12"/>
        <end position="38"/>
    </location>
</feature>
<comment type="caution">
    <text evidence="4">The sequence shown here is derived from an EMBL/GenBank/DDBJ whole genome shotgun (WGS) entry which is preliminary data.</text>
</comment>
<dbReference type="CDD" id="cd00882">
    <property type="entry name" value="Ras_like_GTPase"/>
    <property type="match status" value="1"/>
</dbReference>
<dbReference type="EMBL" id="VDUZ01000009">
    <property type="protein sequence ID" value="TXL77144.1"/>
    <property type="molecule type" value="Genomic_DNA"/>
</dbReference>
<keyword evidence="1" id="KW-0472">Membrane</keyword>
<keyword evidence="1" id="KW-1133">Transmembrane helix</keyword>
<evidence type="ECO:0000259" key="3">
    <source>
        <dbReference type="Pfam" id="PF14331"/>
    </source>
</evidence>
<feature type="transmembrane region" description="Helical" evidence="1">
    <location>
        <begin position="44"/>
        <end position="64"/>
    </location>
</feature>
<feature type="domain" description="Type VI secretion system component TssM1 N-terminal" evidence="3">
    <location>
        <begin position="193"/>
        <end position="455"/>
    </location>
</feature>
<proteinExistence type="predicted"/>
<protein>
    <submittedName>
        <fullName evidence="4">Type VI secretion system membrane subunit TssM</fullName>
    </submittedName>
</protein>
<evidence type="ECO:0000313" key="5">
    <source>
        <dbReference type="Proteomes" id="UP000321638"/>
    </source>
</evidence>
<dbReference type="NCBIfam" id="TIGR03348">
    <property type="entry name" value="VI_IcmF"/>
    <property type="match status" value="1"/>
</dbReference>
<accession>A0A5C8PQ34</accession>
<dbReference type="InterPro" id="IPR053156">
    <property type="entry name" value="T6SS_TssM-like"/>
</dbReference>
<organism evidence="4 5">
    <name type="scientific">Vineibacter terrae</name>
    <dbReference type="NCBI Taxonomy" id="2586908"/>
    <lineage>
        <taxon>Bacteria</taxon>
        <taxon>Pseudomonadati</taxon>
        <taxon>Pseudomonadota</taxon>
        <taxon>Alphaproteobacteria</taxon>
        <taxon>Hyphomicrobiales</taxon>
        <taxon>Vineibacter</taxon>
    </lineage>
</organism>
<gene>
    <name evidence="4" type="primary">tssM</name>
    <name evidence="4" type="ORF">FHP25_10285</name>
</gene>
<name>A0A5C8PQ34_9HYPH</name>
<evidence type="ECO:0000313" key="4">
    <source>
        <dbReference type="EMBL" id="TXL77144.1"/>
    </source>
</evidence>
<feature type="domain" description="IcmF-related" evidence="2">
    <location>
        <begin position="514"/>
        <end position="834"/>
    </location>
</feature>
<dbReference type="InterPro" id="IPR025743">
    <property type="entry name" value="TssM1_N"/>
</dbReference>
<dbReference type="InterPro" id="IPR027417">
    <property type="entry name" value="P-loop_NTPase"/>
</dbReference>
<evidence type="ECO:0000259" key="2">
    <source>
        <dbReference type="Pfam" id="PF06761"/>
    </source>
</evidence>
<keyword evidence="5" id="KW-1185">Reference proteome</keyword>
<dbReference type="RefSeq" id="WP_147846844.1">
    <property type="nucleotide sequence ID" value="NZ_VDUZ01000009.1"/>
</dbReference>
<keyword evidence="1" id="KW-0812">Transmembrane</keyword>
<dbReference type="OrthoDB" id="9758229at2"/>
<dbReference type="AlphaFoldDB" id="A0A5C8PQ34"/>
<feature type="transmembrane region" description="Helical" evidence="1">
    <location>
        <begin position="450"/>
        <end position="472"/>
    </location>
</feature>
<reference evidence="4 5" key="1">
    <citation type="submission" date="2019-06" db="EMBL/GenBank/DDBJ databases">
        <title>New taxonomy in bacterial strain CC-CFT640, isolated from vineyard.</title>
        <authorList>
            <person name="Lin S.-Y."/>
            <person name="Tsai C.-F."/>
            <person name="Young C.-C."/>
        </authorList>
    </citation>
    <scope>NUCLEOTIDE SEQUENCE [LARGE SCALE GENOMIC DNA]</scope>
    <source>
        <strain evidence="4 5">CC-CFT640</strain>
    </source>
</reference>
<dbReference type="PANTHER" id="PTHR36153:SF1">
    <property type="entry name" value="TYPE VI SECRETION SYSTEM COMPONENT TSSM1"/>
    <property type="match status" value="1"/>
</dbReference>
<dbReference type="Pfam" id="PF14331">
    <property type="entry name" value="IcmF-related_N"/>
    <property type="match status" value="1"/>
</dbReference>
<dbReference type="PANTHER" id="PTHR36153">
    <property type="entry name" value="INNER MEMBRANE PROTEIN-RELATED"/>
    <property type="match status" value="1"/>
</dbReference>
<dbReference type="InterPro" id="IPR017731">
    <property type="entry name" value="TssM1-like"/>
</dbReference>
<sequence>MKRVGQALLSPWLLYPLGAVLLSLLIWFAFPFIAFGGFEPFESIWVRIGLIVFFVLLFGLLLFLHWRRGRKADKDLVAGITAEAPDPTGEAISAERQRTEAKLKEALADLRQTLGKGGQALYQLPWYAIIGPPGAGKTTALLNSGLRFPLAERHGAQALKGVGGTRDCDWWFTEKAVILDTAGRWTTQDSDAKVDQAAWGNFLGMLKRTRERQPLNGILVVFGVAGSPGDLLNLTPDQRAAAARAVRTRLLELQAAFGLTLPVYVVLTKLDMIAGFVEFFDDLDREGREQVLGLTLPLGTGNKDDLPQFRFSALFDRLIERQRSRLLDRLQSERDLGRRTLIYGFPSQFASLGRVIDDLLAETFNDSRFASRLSLRGVYFTSATQQGSPIDRLMEAISGKFGIQRQQLPAQVGQGRGFFLRRLFDDVVFNEAGLVGTNPKVERRRALIRYAAFAATGLFFLTAASLWTWSYFDNRALITKVEDEVRRLEPQIVAAESQRAAMREPKDFDPRKHLQLLNELRALPTGYEAQQSRKVEAVSFGLGQSDRLAVQTTELYKRGLRSLLLPQLLMHAQVKMADILTKPKPPAAGEGAVNEYLFDALKAYMLLGSETSRFGRSYRAFVTDWYKNDFADTPGYTAGEAAALATHVAALVEDPTWDPIGLDEALIARVRQRIAALTVASRALRRLETDETLRNRQVWRIIDNVGAQRSVAEEVLVRRSGQPFSSDAIPYLYTRRGYYEFFINLVGPAAASANTDAWVLRQSTLTGAPAVNQVVNQTVKDYMERYINYYRAVIDDVRVVRLNDLEQGADVLNKLSSADSPLRNLYEAVARETRLSQTQKVDPAILALRGNILQRLLRGIQDTADWILQSQRILGDGSLPGQSVDREFEALHRFTGAEGAPSSPLSAFLDNFRLLANKMSDARQPGNPGGSAAVSQLARQIADRSGQFPRPVPEIARTIASDAGNLGTKATREQMAAEWDSQIFAFCQRNIINAYPINLGAAASRDASSDDFTAMFAKGGRIDKFMQQYLQVYLDTGANPWRWKPEAQSLAFNQQVPAVLQAAAEIQESFFGPGGAALGVVFTMRALEGQTKGAKLEIAGDVMPLDPGDAVKNVAWPTGAGRGARVSGDFNEQTFDGLWAFMRMMIASSPSGNGPEWRLKLANGVTLKLEFQKAKNPLTVRPLLGQRKFQCVPFLQQ</sequence>
<dbReference type="Pfam" id="PF06761">
    <property type="entry name" value="IcmF-related"/>
    <property type="match status" value="1"/>
</dbReference>